<feature type="chain" id="PRO_5043174194" description="Pectinesterase inhibitor domain-containing protein" evidence="2">
    <location>
        <begin position="29"/>
        <end position="192"/>
    </location>
</feature>
<dbReference type="GO" id="GO:0009505">
    <property type="term" value="C:plant-type cell wall"/>
    <property type="evidence" value="ECO:0000318"/>
    <property type="project" value="GO_Central"/>
</dbReference>
<dbReference type="GO" id="GO:0009827">
    <property type="term" value="P:plant-type cell wall modification"/>
    <property type="evidence" value="ECO:0000318"/>
    <property type="project" value="GO_Central"/>
</dbReference>
<dbReference type="SMR" id="A0A3B6FV82"/>
<name>A0A3B6FV82_WHEAT</name>
<evidence type="ECO:0000256" key="1">
    <source>
        <dbReference type="ARBA" id="ARBA00022729"/>
    </source>
</evidence>
<organism evidence="4">
    <name type="scientific">Triticum aestivum</name>
    <name type="common">Wheat</name>
    <dbReference type="NCBI Taxonomy" id="4565"/>
    <lineage>
        <taxon>Eukaryota</taxon>
        <taxon>Viridiplantae</taxon>
        <taxon>Streptophyta</taxon>
        <taxon>Embryophyta</taxon>
        <taxon>Tracheophyta</taxon>
        <taxon>Spermatophyta</taxon>
        <taxon>Magnoliopsida</taxon>
        <taxon>Liliopsida</taxon>
        <taxon>Poales</taxon>
        <taxon>Poaceae</taxon>
        <taxon>BOP clade</taxon>
        <taxon>Pooideae</taxon>
        <taxon>Triticodae</taxon>
        <taxon>Triticeae</taxon>
        <taxon>Triticinae</taxon>
        <taxon>Triticum</taxon>
    </lineage>
</organism>
<reference evidence="4" key="1">
    <citation type="submission" date="2018-08" db="EMBL/GenBank/DDBJ databases">
        <authorList>
            <person name="Rossello M."/>
        </authorList>
    </citation>
    <scope>NUCLEOTIDE SEQUENCE [LARGE SCALE GENOMIC DNA]</scope>
    <source>
        <strain evidence="4">cv. Chinese Spring</strain>
    </source>
</reference>
<proteinExistence type="predicted"/>
<evidence type="ECO:0000256" key="2">
    <source>
        <dbReference type="SAM" id="SignalP"/>
    </source>
</evidence>
<dbReference type="Gramene" id="TraesCS3B02G482800.1">
    <property type="protein sequence ID" value="TraesCS3B02G482800.1.cds1"/>
    <property type="gene ID" value="TraesCS3B02G482800"/>
</dbReference>
<feature type="signal peptide" evidence="2">
    <location>
        <begin position="1"/>
        <end position="28"/>
    </location>
</feature>
<dbReference type="PANTHER" id="PTHR31080:SF204">
    <property type="entry name" value="PECTINESTERASE INHIBITOR DOMAIN-CONTAINING PROTEIN"/>
    <property type="match status" value="1"/>
</dbReference>
<reference evidence="4" key="2">
    <citation type="submission" date="2018-10" db="UniProtKB">
        <authorList>
            <consortium name="EnsemblPlants"/>
        </authorList>
    </citation>
    <scope>IDENTIFICATION</scope>
</reference>
<dbReference type="Pfam" id="PF04043">
    <property type="entry name" value="PMEI"/>
    <property type="match status" value="1"/>
</dbReference>
<protein>
    <recommendedName>
        <fullName evidence="3">Pectinesterase inhibitor domain-containing protein</fullName>
    </recommendedName>
</protein>
<accession>A0A3B6FV82</accession>
<dbReference type="STRING" id="4565.A0A3B6FV82"/>
<dbReference type="OrthoDB" id="688419at2759"/>
<dbReference type="EnsemblPlants" id="TraesCS3B02G482800.1">
    <property type="protein sequence ID" value="TraesCS3B02G482800.1.cds1"/>
    <property type="gene ID" value="TraesCS3B02G482800"/>
</dbReference>
<keyword evidence="5" id="KW-1185">Reference proteome</keyword>
<dbReference type="GO" id="GO:0004857">
    <property type="term" value="F:enzyme inhibitor activity"/>
    <property type="evidence" value="ECO:0000318"/>
    <property type="project" value="GO_Central"/>
</dbReference>
<dbReference type="Gene3D" id="1.20.140.40">
    <property type="entry name" value="Invertase/pectin methylesterase inhibitor family protein"/>
    <property type="match status" value="1"/>
</dbReference>
<dbReference type="Proteomes" id="UP000019116">
    <property type="component" value="Chromosome 3B"/>
</dbReference>
<dbReference type="AlphaFoldDB" id="A0A3B6FV82"/>
<dbReference type="InterPro" id="IPR051955">
    <property type="entry name" value="PME_Inhibitor"/>
</dbReference>
<keyword evidence="1 2" id="KW-0732">Signal</keyword>
<dbReference type="NCBIfam" id="TIGR01614">
    <property type="entry name" value="PME_inhib"/>
    <property type="match status" value="1"/>
</dbReference>
<evidence type="ECO:0000313" key="4">
    <source>
        <dbReference type="EnsemblPlants" id="TraesCS3B02G482800.1.cds1"/>
    </source>
</evidence>
<evidence type="ECO:0000259" key="3">
    <source>
        <dbReference type="Pfam" id="PF04043"/>
    </source>
</evidence>
<dbReference type="InterPro" id="IPR035513">
    <property type="entry name" value="Invertase/methylesterase_inhib"/>
</dbReference>
<dbReference type="PANTHER" id="PTHR31080">
    <property type="entry name" value="PECTINESTERASE INHIBITOR-LIKE"/>
    <property type="match status" value="1"/>
</dbReference>
<feature type="domain" description="Pectinesterase inhibitor" evidence="3">
    <location>
        <begin position="34"/>
        <end position="120"/>
    </location>
</feature>
<dbReference type="InterPro" id="IPR006501">
    <property type="entry name" value="Pectinesterase_inhib_dom"/>
</dbReference>
<dbReference type="SUPFAM" id="SSF101148">
    <property type="entry name" value="Plant invertase/pectin methylesterase inhibitor"/>
    <property type="match status" value="1"/>
</dbReference>
<sequence length="192" mass="20299">MTMATRCPSTRALSLFLLFLGTSSLVDATGGNTKAACADTPYPEYCVTVLSACSKSKSADAPALAEIAVHAAANTSAKAATLARSEEKGIKDGMWWCMDHCAADIEDAAARLGHHNVRLADVRSFIARTESDSVVWNCDECRGDGASKKNDLLSKDGDLEKIMGVMSALVKRVRVTKGTNVSPVKAPTPSAY</sequence>
<dbReference type="Gramene" id="TraesCS3B03G1193900.1">
    <property type="protein sequence ID" value="TraesCS3B03G1193900.1.CDS1"/>
    <property type="gene ID" value="TraesCS3B03G1193900"/>
</dbReference>
<evidence type="ECO:0000313" key="5">
    <source>
        <dbReference type="Proteomes" id="UP000019116"/>
    </source>
</evidence>